<dbReference type="Proteomes" id="UP001589832">
    <property type="component" value="Unassembled WGS sequence"/>
</dbReference>
<evidence type="ECO:0000259" key="4">
    <source>
        <dbReference type="Pfam" id="PF12770"/>
    </source>
</evidence>
<proteinExistence type="predicted"/>
<gene>
    <name evidence="5" type="ORF">ACFFGA_15995</name>
</gene>
<dbReference type="SMART" id="SM00028">
    <property type="entry name" value="TPR"/>
    <property type="match status" value="5"/>
</dbReference>
<evidence type="ECO:0000313" key="6">
    <source>
        <dbReference type="Proteomes" id="UP001589832"/>
    </source>
</evidence>
<feature type="coiled-coil region" evidence="2">
    <location>
        <begin position="724"/>
        <end position="751"/>
    </location>
</feature>
<dbReference type="InterPro" id="IPR024983">
    <property type="entry name" value="CHAT_dom"/>
</dbReference>
<evidence type="ECO:0000256" key="2">
    <source>
        <dbReference type="SAM" id="Coils"/>
    </source>
</evidence>
<dbReference type="Pfam" id="PF12770">
    <property type="entry name" value="CHAT"/>
    <property type="match status" value="1"/>
</dbReference>
<dbReference type="PANTHER" id="PTHR10098:SF108">
    <property type="entry name" value="TETRATRICOPEPTIDE REPEAT PROTEIN 28"/>
    <property type="match status" value="1"/>
</dbReference>
<feature type="repeat" description="TPR" evidence="1">
    <location>
        <begin position="335"/>
        <end position="368"/>
    </location>
</feature>
<keyword evidence="2" id="KW-0175">Coiled coil</keyword>
<keyword evidence="3" id="KW-1133">Transmembrane helix</keyword>
<keyword evidence="3" id="KW-0812">Transmembrane</keyword>
<feature type="transmembrane region" description="Helical" evidence="3">
    <location>
        <begin position="1059"/>
        <end position="1077"/>
    </location>
</feature>
<name>A0ABV6QEE8_9FLAO</name>
<keyword evidence="1" id="KW-0802">TPR repeat</keyword>
<dbReference type="RefSeq" id="WP_386065631.1">
    <property type="nucleotide sequence ID" value="NZ_JBHLTQ010000019.1"/>
</dbReference>
<dbReference type="PANTHER" id="PTHR10098">
    <property type="entry name" value="RAPSYN-RELATED"/>
    <property type="match status" value="1"/>
</dbReference>
<dbReference type="InterPro" id="IPR019734">
    <property type="entry name" value="TPR_rpt"/>
</dbReference>
<reference evidence="5 6" key="1">
    <citation type="submission" date="2024-09" db="EMBL/GenBank/DDBJ databases">
        <authorList>
            <person name="Sun Q."/>
            <person name="Mori K."/>
        </authorList>
    </citation>
    <scope>NUCLEOTIDE SEQUENCE [LARGE SCALE GENOMIC DNA]</scope>
    <source>
        <strain evidence="5 6">NCAIM B.02481</strain>
    </source>
</reference>
<dbReference type="EMBL" id="JBHLTQ010000019">
    <property type="protein sequence ID" value="MFC0606060.1"/>
    <property type="molecule type" value="Genomic_DNA"/>
</dbReference>
<keyword evidence="3" id="KW-0472">Membrane</keyword>
<dbReference type="PROSITE" id="PS50005">
    <property type="entry name" value="TPR"/>
    <property type="match status" value="1"/>
</dbReference>
<evidence type="ECO:0000313" key="5">
    <source>
        <dbReference type="EMBL" id="MFC0606060.1"/>
    </source>
</evidence>
<keyword evidence="6" id="KW-1185">Reference proteome</keyword>
<evidence type="ECO:0000256" key="3">
    <source>
        <dbReference type="SAM" id="Phobius"/>
    </source>
</evidence>
<dbReference type="InterPro" id="IPR011990">
    <property type="entry name" value="TPR-like_helical_dom_sf"/>
</dbReference>
<evidence type="ECO:0000256" key="1">
    <source>
        <dbReference type="PROSITE-ProRule" id="PRU00339"/>
    </source>
</evidence>
<organism evidence="5 6">
    <name type="scientific">Winogradskyella pulchriflava</name>
    <dbReference type="NCBI Taxonomy" id="1110688"/>
    <lineage>
        <taxon>Bacteria</taxon>
        <taxon>Pseudomonadati</taxon>
        <taxon>Bacteroidota</taxon>
        <taxon>Flavobacteriia</taxon>
        <taxon>Flavobacteriales</taxon>
        <taxon>Flavobacteriaceae</taxon>
        <taxon>Winogradskyella</taxon>
    </lineage>
</organism>
<dbReference type="SUPFAM" id="SSF48452">
    <property type="entry name" value="TPR-like"/>
    <property type="match status" value="3"/>
</dbReference>
<protein>
    <submittedName>
        <fullName evidence="5">CHAT domain-containing protein</fullName>
    </submittedName>
</protein>
<accession>A0ABV6QEE8</accession>
<sequence>MKRFYNCIRLIICVLVLFGILQMVHAQRNNVSTTQLLDSLITNKAYKVADSVLTIEINNLRQQQAYFDLTQHIYYFGKIALNLNDKDLAIKKTNEFATSITDATDSLTVSRKKHLVLARFYALLRDYKNASEHNLKALEVTKKMPDATGDLFGLIHHNLSIDYGRLGDLKKATWHSRESIKHYLSYPKSDKSKVLDAYNSMGGRMWDAYKIDSALFYFLKGEKIIDELEQTPINKYYHAAKAQSNISSVYALLGKSADAIKYNEKAIKNYTSFINSNTDGKDFFKEEARLFLYMTIENYADDFSKQGNFKKAKDLIEYVKGQKLKYYPSNDPELGFTNMQLGNIYLKLKEYEKAELLFDEALKNYTNEKPQNNLRIADAYYYKGIIHEFYNDISRAKDYYEKSKVLYEDVFGNNYDAFYLNAMLTYSSFYSKNGYTEKALDMATKAYEYVLNNQGTETILEYSLLVNLADIHYKSKNYDDAHSKINEALELLNTSYSQEANQRNDLSVDIKKPMALLLKSKVEMQLKNNKDIEFLKSQFSTLKEAISILEQQKTIVSEDQNVSIILDDNNEVFEFAKAIAIVLYKQTKDEQYLNEILSLHESKLYNKIRQQLNIQSDFSLEDIPQDILDKEKQLKEVLNSTLNNENEFDEFIKANYNWNDFLETLKQDYPKYYGLRYASISKSLNLNDLNISGNMSIVRYVYIQEDLYAFIIQKNKIGAYQLDNSKLNDILEAKENENKLQEENLSANNNLYNILWQPFETAITTKSVIIIPDANLFNLSFEVLTTSYVNSFKELAEKSLLKKYSISYNYSLLLINKNKTPKFFKNNFVAFTPEFNNQMKSKYKIAIKDSVLLDKTYLTLLPQPFTVDLAKEYSELFGGNSFINEKASKQIFTQQAKEHKIIHIGTHAESNNVSPEFSRLIFAKNLDDSNNTDNNSLYTYEIYNQNLSSNLAILTACETGKPTFQPGEGMISLAHAFNYAGSESILTSLWKIDEQSSAKIIENFYNHLKNGLPKDEALQKAKLDYLSTAEGRTMSPQYWAGLVLIGDASPIDLSPSNLWWIWVLLILILIIGILFFAKNRIVFSSKFNRK</sequence>
<comment type="caution">
    <text evidence="5">The sequence shown here is derived from an EMBL/GenBank/DDBJ whole genome shotgun (WGS) entry which is preliminary data.</text>
</comment>
<dbReference type="Gene3D" id="1.25.40.10">
    <property type="entry name" value="Tetratricopeptide repeat domain"/>
    <property type="match status" value="3"/>
</dbReference>
<feature type="domain" description="CHAT" evidence="4">
    <location>
        <begin position="749"/>
        <end position="1047"/>
    </location>
</feature>